<comment type="caution">
    <text evidence="1">The sequence shown here is derived from an EMBL/GenBank/DDBJ whole genome shotgun (WGS) entry which is preliminary data.</text>
</comment>
<dbReference type="EMBL" id="VIKR01000002">
    <property type="protein sequence ID" value="TQV74933.1"/>
    <property type="molecule type" value="Genomic_DNA"/>
</dbReference>
<evidence type="ECO:0000313" key="1">
    <source>
        <dbReference type="EMBL" id="TQV74933.1"/>
    </source>
</evidence>
<evidence type="ECO:0000313" key="2">
    <source>
        <dbReference type="Proteomes" id="UP000317839"/>
    </source>
</evidence>
<dbReference type="Pfam" id="PF20027">
    <property type="entry name" value="DUF6435"/>
    <property type="match status" value="1"/>
</dbReference>
<dbReference type="NCBIfam" id="NF033487">
    <property type="entry name" value="Lacal_2735_fam"/>
    <property type="match status" value="1"/>
</dbReference>
<dbReference type="InterPro" id="IPR045493">
    <property type="entry name" value="DUF6435"/>
</dbReference>
<gene>
    <name evidence="1" type="ORF">FLL45_08215</name>
</gene>
<sequence length="58" mass="6586">MFGLFKSNPTKKLRKEYDALLEKAMHAQRKGDIALYSELTAESEKLWEQIEAAEKAGA</sequence>
<dbReference type="RefSeq" id="WP_142941551.1">
    <property type="nucleotide sequence ID" value="NZ_VIKR01000002.1"/>
</dbReference>
<protein>
    <submittedName>
        <fullName evidence="1">Lacal_2735 family protein</fullName>
    </submittedName>
</protein>
<keyword evidence="2" id="KW-1185">Reference proteome</keyword>
<dbReference type="OrthoDB" id="292170at2"/>
<name>A0A545TCI4_9GAMM</name>
<dbReference type="AlphaFoldDB" id="A0A545TCI4"/>
<dbReference type="Proteomes" id="UP000317839">
    <property type="component" value="Unassembled WGS sequence"/>
</dbReference>
<reference evidence="1 2" key="1">
    <citation type="submission" date="2019-06" db="EMBL/GenBank/DDBJ databases">
        <title>Draft genome of Aliikangiella marina GYP-15.</title>
        <authorList>
            <person name="Wang G."/>
        </authorList>
    </citation>
    <scope>NUCLEOTIDE SEQUENCE [LARGE SCALE GENOMIC DNA]</scope>
    <source>
        <strain evidence="1 2">GYP-15</strain>
    </source>
</reference>
<organism evidence="1 2">
    <name type="scientific">Aliikangiella marina</name>
    <dbReference type="NCBI Taxonomy" id="1712262"/>
    <lineage>
        <taxon>Bacteria</taxon>
        <taxon>Pseudomonadati</taxon>
        <taxon>Pseudomonadota</taxon>
        <taxon>Gammaproteobacteria</taxon>
        <taxon>Oceanospirillales</taxon>
        <taxon>Pleioneaceae</taxon>
        <taxon>Aliikangiella</taxon>
    </lineage>
</organism>
<proteinExistence type="predicted"/>
<accession>A0A545TCI4</accession>